<keyword evidence="1" id="KW-0472">Membrane</keyword>
<keyword evidence="1" id="KW-1133">Transmembrane helix</keyword>
<evidence type="ECO:0000259" key="2">
    <source>
        <dbReference type="PROSITE" id="PS51410"/>
    </source>
</evidence>
<evidence type="ECO:0000256" key="1">
    <source>
        <dbReference type="SAM" id="Phobius"/>
    </source>
</evidence>
<proteinExistence type="predicted"/>
<dbReference type="AlphaFoldDB" id="A0A484H5C7"/>
<dbReference type="EMBL" id="LR026963">
    <property type="protein sequence ID" value="VBB69187.1"/>
    <property type="molecule type" value="Genomic_DNA"/>
</dbReference>
<feature type="transmembrane region" description="Helical" evidence="1">
    <location>
        <begin position="12"/>
        <end position="31"/>
    </location>
</feature>
<feature type="domain" description="Biopterin-dependent aromatic amino acid hydroxylase family profile" evidence="2">
    <location>
        <begin position="1"/>
        <end position="45"/>
    </location>
</feature>
<evidence type="ECO:0000313" key="3">
    <source>
        <dbReference type="EMBL" id="VBB69187.1"/>
    </source>
</evidence>
<sequence>MGLPGKAGVGANALLFFSQALYVPFVSQGILKEKYRRLRVYGNVV</sequence>
<gene>
    <name evidence="3" type="ORF">RIEGSTA812A_PEG_660</name>
</gene>
<organism evidence="3">
    <name type="scientific">invertebrate metagenome</name>
    <dbReference type="NCBI Taxonomy" id="1711999"/>
    <lineage>
        <taxon>unclassified sequences</taxon>
        <taxon>metagenomes</taxon>
        <taxon>organismal metagenomes</taxon>
    </lineage>
</organism>
<dbReference type="PROSITE" id="PS51410">
    <property type="entry name" value="BH4_AAA_HYDROXYL_2"/>
    <property type="match status" value="1"/>
</dbReference>
<protein>
    <recommendedName>
        <fullName evidence="2">Biopterin-dependent aromatic amino acid hydroxylase family profile domain-containing protein</fullName>
    </recommendedName>
</protein>
<keyword evidence="1" id="KW-0812">Transmembrane</keyword>
<accession>A0A484H5C7</accession>
<dbReference type="InterPro" id="IPR019774">
    <property type="entry name" value="Aromatic-AA_hydroxylase_C"/>
</dbReference>
<name>A0A484H5C7_9ZZZZ</name>
<dbReference type="GO" id="GO:0016714">
    <property type="term" value="F:oxidoreductase activity, acting on paired donors, with incorporation or reduction of molecular oxygen, reduced pteridine as one donor, and incorporation of one atom of oxygen"/>
    <property type="evidence" value="ECO:0007669"/>
    <property type="project" value="InterPro"/>
</dbReference>
<reference evidence="3" key="1">
    <citation type="submission" date="2018-10" db="EMBL/GenBank/DDBJ databases">
        <authorList>
            <person name="Gruber-Vodicka H."/>
            <person name="Jaeckle O."/>
        </authorList>
    </citation>
    <scope>NUCLEOTIDE SEQUENCE</scope>
</reference>